<dbReference type="KEGG" id="cjap:GWK36_13690"/>
<proteinExistence type="inferred from homology"/>
<dbReference type="Gene3D" id="3.40.50.2000">
    <property type="entry name" value="Glycogen Phosphorylase B"/>
    <property type="match status" value="3"/>
</dbReference>
<evidence type="ECO:0000256" key="1">
    <source>
        <dbReference type="ARBA" id="ARBA00006739"/>
    </source>
</evidence>
<feature type="domain" description="Glycosyltransferase 2-like" evidence="4">
    <location>
        <begin position="19"/>
        <end position="192"/>
    </location>
</feature>
<dbReference type="Pfam" id="PF00535">
    <property type="entry name" value="Glycos_transf_2"/>
    <property type="match status" value="1"/>
</dbReference>
<dbReference type="SUPFAM" id="SSF53756">
    <property type="entry name" value="UDP-Glycosyltransferase/glycogen phosphorylase"/>
    <property type="match status" value="2"/>
</dbReference>
<evidence type="ECO:0000256" key="2">
    <source>
        <dbReference type="ARBA" id="ARBA00022676"/>
    </source>
</evidence>
<evidence type="ECO:0000313" key="7">
    <source>
        <dbReference type="Proteomes" id="UP000502699"/>
    </source>
</evidence>
<dbReference type="InterPro" id="IPR001173">
    <property type="entry name" value="Glyco_trans_2-like"/>
</dbReference>
<dbReference type="CDD" id="cd04186">
    <property type="entry name" value="GT_2_like_c"/>
    <property type="match status" value="1"/>
</dbReference>
<dbReference type="Gene3D" id="3.90.550.10">
    <property type="entry name" value="Spore Coat Polysaccharide Biosynthesis Protein SpsA, Chain A"/>
    <property type="match status" value="3"/>
</dbReference>
<evidence type="ECO:0000313" key="6">
    <source>
        <dbReference type="EMBL" id="QIK38855.1"/>
    </source>
</evidence>
<gene>
    <name evidence="6" type="ORF">GWK36_13690</name>
</gene>
<dbReference type="Proteomes" id="UP000502699">
    <property type="component" value="Chromosome"/>
</dbReference>
<dbReference type="EMBL" id="CP048029">
    <property type="protein sequence ID" value="QIK38855.1"/>
    <property type="molecule type" value="Genomic_DNA"/>
</dbReference>
<reference evidence="7" key="1">
    <citation type="submission" date="2020-01" db="EMBL/GenBank/DDBJ databases">
        <title>Caldichromatium gen. nov., sp. nov., a thermophilic purple sulfur bacterium member of the family Chromatiaceae isolated from Nakabusa hot spring, Japan.</title>
        <authorList>
            <person name="Saini M.K."/>
            <person name="Hanada S."/>
            <person name="Tank M."/>
        </authorList>
    </citation>
    <scope>NUCLEOTIDE SEQUENCE [LARGE SCALE GENOMIC DNA]</scope>
    <source>
        <strain evidence="7">No.7</strain>
    </source>
</reference>
<protein>
    <submittedName>
        <fullName evidence="6">Glycosyltransferase</fullName>
    </submittedName>
</protein>
<comment type="similarity">
    <text evidence="1">Belongs to the glycosyltransferase 2 family.</text>
</comment>
<sequence length="1692" mass="190104">MNIGIQMQMAPPQSLSPEILIPVFNAYESVKRCVHSVLRYTPIDCPIRILDDASTDLRLLAWLDELELKEPRVRLERADENLGFVGNVNRGLATAQGDVIVLNSDTLVTPSWVERLVECAASDPQIGIVCPLSNNATILSVPLMNGDNPIPDGLTVDRFAALIAAHSARRYPRLPVAVGFCMLIRRAVIDRLGLLHRAYHRGYGEECDYSLRAWEAGFAVACCDEAFVYHQSEQSFGAVLGMTEIKQRNEAVLLSRWPFYHHLIRRFCQLNPLRDVQERILTGLAEARGDRAPHVLYVIHAYHSLGGTELHSRALMEGLADEYRMTLVFPDETDPYRDLQCIEEDGRLRVLAYQRALIEGGPRLFGQVMSLRNPAVESSLARLIAGGAIKLVHFQHLLGWGSLELPVIARRLGAAVVLSLHDYFLFCPVFDMLRPKGEPCGRPCVDPDDPGCLDCLRQQASIDEDEWRPFLHARRQGLLAIFEAADAIIAPSRFVLQRFIRAYGEALASKVRFIPHGLPDLGSPLPPKRAQRFRIGVFANLTRRKGAERLLETLALLQRRRDLEVLHFGGVEPVYKDALVAAGVGLRGVYRHQDLRRLVAEVDLALVPSVYEETFCLTIAELQALGVPVLTFAVGAIPERIADGITGFLVDEPSAKALAARIEELIAIPELVQQVRASLRQQRYRRLDENRQDYAALYEQLLGEVAGRPSVPLERVIAELEEQGAIVEMSAALPESFMPGWWIRREGHLRKGPLAKTSVPSLSPAAYGSGEERRWIVLVGGEESPCGLQRQTSAGLDLLLVILEVEEDPDALARTLDSLRTGWAGRLRILIISPPVSASAEGREGTQPAAYIEPSSSQTFSSQRAGRDLACTWLRLSPRQSAVRLINRWIAAQTGDWIGWMKAGDQLHPSALYLIADWSNRHPHWQFIYTDEDRIAEDGRRYQLCFKPDFDLDLLRSQAYLGDLCLIRREVFLTCAGLTPALEVAQLDLCLKVVDAYGEAAIGHIPQVLYHRADWRPYRPPDFESISKVIASHFKRRALRALIRPTSFAGIYWVDYPRNPKNQTALVILTCGDTQAVADLIQSVQPSIDAKEVLVLDFKRQGSAGRPRWPDPHCRWQGAEGPLARSLNRAIRRLRSERVLVMHDGLRARPNSALSILLGLIDRPEVALVGPCLLDPQGRILQAYPLLGFWPLGALGQVHRGHSLAETGGPLNRHLCVQRCATVSDQAFMLWRPAFLQAGGFAEENFANAWWLLDLGLRLGQLGYRALWAPHATLFASATGSFQGYRRRLLKDLRIAEETARLYGRWLPQLARDPAYHPHLSLRRFDARPETEIRLSWDPERCLLPRFLGFPGDLTASGHYRVIDPLSALHTHGLACVTWIDPDPGIRPPSVVELERLQPDVLLLHNALHDRHLQALELYRHYNRARLVFTLDDLITDLPPWNPFRQTNYPDLDRRLTRALGLCDRLLVSTPLLAEFYGSRHADIRVVPNRLTRTRWQGLADLAESMREFGCRPRIGWAGAGQHLGDLEWLLPVVEALAREADWCFFGMCPDELRPYAAQVLPMVDFADYPKTLARLGLDVAIAPLALHDFNRCKSPLKILEYGALGLPVICTDIEPYREAPVERLPNQPDLWIEALRARLADRESARQEGRRLRHWVESGWMLEDSLETWIEGLSFLGNKPPDTFSSAQGGE</sequence>
<dbReference type="InterPro" id="IPR028098">
    <property type="entry name" value="Glyco_trans_4-like_N"/>
</dbReference>
<dbReference type="InterPro" id="IPR029044">
    <property type="entry name" value="Nucleotide-diphossugar_trans"/>
</dbReference>
<keyword evidence="2" id="KW-0328">Glycosyltransferase</keyword>
<dbReference type="PANTHER" id="PTHR43179:SF12">
    <property type="entry name" value="GALACTOFURANOSYLTRANSFERASE GLFT2"/>
    <property type="match status" value="1"/>
</dbReference>
<dbReference type="Pfam" id="PF13439">
    <property type="entry name" value="Glyco_transf_4"/>
    <property type="match status" value="1"/>
</dbReference>
<accession>A0A6G7VG63</accession>
<name>A0A6G7VG63_9GAMM</name>
<keyword evidence="3 6" id="KW-0808">Transferase</keyword>
<dbReference type="PANTHER" id="PTHR43179">
    <property type="entry name" value="RHAMNOSYLTRANSFERASE WBBL"/>
    <property type="match status" value="1"/>
</dbReference>
<evidence type="ECO:0000259" key="5">
    <source>
        <dbReference type="Pfam" id="PF13439"/>
    </source>
</evidence>
<organism evidence="6 7">
    <name type="scientific">Caldichromatium japonicum</name>
    <dbReference type="NCBI Taxonomy" id="2699430"/>
    <lineage>
        <taxon>Bacteria</taxon>
        <taxon>Pseudomonadati</taxon>
        <taxon>Pseudomonadota</taxon>
        <taxon>Gammaproteobacteria</taxon>
        <taxon>Chromatiales</taxon>
        <taxon>Chromatiaceae</taxon>
        <taxon>Caldichromatium</taxon>
    </lineage>
</organism>
<evidence type="ECO:0000256" key="3">
    <source>
        <dbReference type="ARBA" id="ARBA00022679"/>
    </source>
</evidence>
<dbReference type="RefSeq" id="WP_166271930.1">
    <property type="nucleotide sequence ID" value="NZ_CP048029.1"/>
</dbReference>
<dbReference type="Pfam" id="PF13692">
    <property type="entry name" value="Glyco_trans_1_4"/>
    <property type="match status" value="1"/>
</dbReference>
<dbReference type="GO" id="GO:0016757">
    <property type="term" value="F:glycosyltransferase activity"/>
    <property type="evidence" value="ECO:0007669"/>
    <property type="project" value="UniProtKB-KW"/>
</dbReference>
<keyword evidence="7" id="KW-1185">Reference proteome</keyword>
<evidence type="ECO:0000259" key="4">
    <source>
        <dbReference type="Pfam" id="PF00535"/>
    </source>
</evidence>
<feature type="domain" description="Glycosyltransferase subfamily 4-like N-terminal" evidence="5">
    <location>
        <begin position="306"/>
        <end position="518"/>
    </location>
</feature>
<dbReference type="SUPFAM" id="SSF53448">
    <property type="entry name" value="Nucleotide-diphospho-sugar transferases"/>
    <property type="match status" value="3"/>
</dbReference>